<feature type="region of interest" description="Disordered" evidence="1">
    <location>
        <begin position="58"/>
        <end position="78"/>
    </location>
</feature>
<name>A0A4Q0YVQ2_9GAMM</name>
<comment type="caution">
    <text evidence="2">The sequence shown here is derived from an EMBL/GenBank/DDBJ whole genome shotgun (WGS) entry which is preliminary data.</text>
</comment>
<dbReference type="EMBL" id="PEIB01000011">
    <property type="protein sequence ID" value="RXJ73249.1"/>
    <property type="molecule type" value="Genomic_DNA"/>
</dbReference>
<organism evidence="2 3">
    <name type="scientific">Veronia nyctiphanis</name>
    <dbReference type="NCBI Taxonomy" id="1278244"/>
    <lineage>
        <taxon>Bacteria</taxon>
        <taxon>Pseudomonadati</taxon>
        <taxon>Pseudomonadota</taxon>
        <taxon>Gammaproteobacteria</taxon>
        <taxon>Vibrionales</taxon>
        <taxon>Vibrionaceae</taxon>
        <taxon>Veronia</taxon>
    </lineage>
</organism>
<evidence type="ECO:0000313" key="3">
    <source>
        <dbReference type="Proteomes" id="UP000290287"/>
    </source>
</evidence>
<dbReference type="InterPro" id="IPR036188">
    <property type="entry name" value="FAD/NAD-bd_sf"/>
</dbReference>
<keyword evidence="3" id="KW-1185">Reference proteome</keyword>
<dbReference type="Gene3D" id="3.50.50.60">
    <property type="entry name" value="FAD/NAD(P)-binding domain"/>
    <property type="match status" value="1"/>
</dbReference>
<dbReference type="Proteomes" id="UP000290287">
    <property type="component" value="Unassembled WGS sequence"/>
</dbReference>
<accession>A0A4Q0YVQ2</accession>
<dbReference type="SUPFAM" id="SSF51905">
    <property type="entry name" value="FAD/NAD(P)-binding domain"/>
    <property type="match status" value="1"/>
</dbReference>
<proteinExistence type="predicted"/>
<dbReference type="OrthoDB" id="3972913at2"/>
<evidence type="ECO:0000256" key="1">
    <source>
        <dbReference type="SAM" id="MobiDB-lite"/>
    </source>
</evidence>
<evidence type="ECO:0000313" key="2">
    <source>
        <dbReference type="EMBL" id="RXJ73249.1"/>
    </source>
</evidence>
<reference evidence="2 3" key="1">
    <citation type="submission" date="2017-10" db="EMBL/GenBank/DDBJ databases">
        <title>Nyctiphanis sp. nov., isolated from the stomach of the euphausiid Nyctiphanes simplex (Hansen, 1911) in the Gulf of California.</title>
        <authorList>
            <person name="Gomez-Gil B."/>
            <person name="Aguilar-Mendez M."/>
            <person name="Lopez-Cortes A."/>
            <person name="Gomez-Gutierrez J."/>
            <person name="Roque A."/>
            <person name="Lang E."/>
            <person name="Gonzalez-Castillo A."/>
        </authorList>
    </citation>
    <scope>NUCLEOTIDE SEQUENCE [LARGE SCALE GENOMIC DNA]</scope>
    <source>
        <strain evidence="2 3">CAIM 600</strain>
    </source>
</reference>
<sequence length="313" mass="35067">MQDMTLLAYKARTTIPDYVDTLVIGAGLSGLYSAWQTVRHNPVSTVLVLDKFKLGDNPSGSSLERKANTTSPEQASSQSTVNILDRLMSRYSSLLEGVEEPKSVFEARSSEKRNEINGCKVWAESYYLSVKERMIAPSSMLVTLFSNVIENNPNFAANEIEVGQDFWHKFSEQCEWQGKSVKYWTLWDLLGDMGYSNEAIAMLCHASGFNSAFISSVNAGIALQLFQEFPSESQFDTLNDGLKTFPLTLVQEIGKDKVVFGANVTHIHKKNEQGYYPVSYMLTTKENVTERQMVNAKNIILGLKYNDLLSMVS</sequence>
<gene>
    <name evidence="2" type="ORF">CS022_10970</name>
</gene>
<dbReference type="RefSeq" id="WP_129122298.1">
    <property type="nucleotide sequence ID" value="NZ_PEIB01000011.1"/>
</dbReference>
<protein>
    <submittedName>
        <fullName evidence="2">Uncharacterized protein</fullName>
    </submittedName>
</protein>
<dbReference type="AlphaFoldDB" id="A0A4Q0YVQ2"/>